<evidence type="ECO:0000256" key="14">
    <source>
        <dbReference type="PIRSR" id="PIRSR000310-1"/>
    </source>
</evidence>
<dbReference type="InterPro" id="IPR037024">
    <property type="entry name" value="NiFe_Hase_small_N_sf"/>
</dbReference>
<dbReference type="GO" id="GO:0009375">
    <property type="term" value="C:ferredoxin hydrogenase complex"/>
    <property type="evidence" value="ECO:0007669"/>
    <property type="project" value="InterPro"/>
</dbReference>
<feature type="binding site" evidence="14">
    <location>
        <position position="303"/>
    </location>
    <ligand>
        <name>[3Fe-4S] cluster</name>
        <dbReference type="ChEBI" id="CHEBI:21137"/>
    </ligand>
</feature>
<feature type="binding site" evidence="14">
    <location>
        <position position="242"/>
    </location>
    <ligand>
        <name>[4Fe-4S] cluster</name>
        <dbReference type="ChEBI" id="CHEBI:49883"/>
        <label>2</label>
    </ligand>
</feature>
<evidence type="ECO:0000256" key="3">
    <source>
        <dbReference type="ARBA" id="ARBA00004418"/>
    </source>
</evidence>
<feature type="binding site" evidence="14">
    <location>
        <position position="70"/>
    </location>
    <ligand>
        <name>[4Fe-4S] cluster</name>
        <dbReference type="ChEBI" id="CHEBI:49883"/>
        <label>1</label>
    </ligand>
</feature>
<dbReference type="SUPFAM" id="SSF56770">
    <property type="entry name" value="HydA/Nqo6-like"/>
    <property type="match status" value="1"/>
</dbReference>
<evidence type="ECO:0000256" key="1">
    <source>
        <dbReference type="ARBA" id="ARBA00001927"/>
    </source>
</evidence>
<feature type="domain" description="Cytochrome-c3 hydrogenase C-terminal" evidence="16">
    <location>
        <begin position="234"/>
        <end position="316"/>
    </location>
</feature>
<dbReference type="InterPro" id="IPR006311">
    <property type="entry name" value="TAT_signal"/>
</dbReference>
<evidence type="ECO:0000313" key="18">
    <source>
        <dbReference type="Proteomes" id="UP000198771"/>
    </source>
</evidence>
<dbReference type="NCBIfam" id="TIGR01409">
    <property type="entry name" value="TAT_signal_seq"/>
    <property type="match status" value="1"/>
</dbReference>
<dbReference type="GO" id="GO:0046872">
    <property type="term" value="F:metal ion binding"/>
    <property type="evidence" value="ECO:0007669"/>
    <property type="project" value="UniProtKB-KW"/>
</dbReference>
<keyword evidence="8" id="KW-0732">Signal</keyword>
<feature type="binding site" evidence="14">
    <location>
        <position position="300"/>
    </location>
    <ligand>
        <name>[3Fe-4S] cluster</name>
        <dbReference type="ChEBI" id="CHEBI:21137"/>
    </ligand>
</feature>
<dbReference type="AlphaFoldDB" id="A0A1G6CHK5"/>
<evidence type="ECO:0000256" key="7">
    <source>
        <dbReference type="ARBA" id="ARBA00022723"/>
    </source>
</evidence>
<dbReference type="GO" id="GO:0044569">
    <property type="term" value="C:[Ni-Fe] hydrogenase complex"/>
    <property type="evidence" value="ECO:0007669"/>
    <property type="project" value="TreeGrafter"/>
</dbReference>
<keyword evidence="6 14" id="KW-0004">4Fe-4S</keyword>
<dbReference type="PRINTS" id="PR00614">
    <property type="entry name" value="NIHGNASESMLL"/>
</dbReference>
<name>A0A1G6CHK5_9BACT</name>
<evidence type="ECO:0000256" key="9">
    <source>
        <dbReference type="ARBA" id="ARBA00022764"/>
    </source>
</evidence>
<evidence type="ECO:0000256" key="2">
    <source>
        <dbReference type="ARBA" id="ARBA00001966"/>
    </source>
</evidence>
<keyword evidence="11 14" id="KW-0408">Iron</keyword>
<dbReference type="InterPro" id="IPR001821">
    <property type="entry name" value="NiFe_hydrogenase_ssu"/>
</dbReference>
<evidence type="ECO:0000256" key="4">
    <source>
        <dbReference type="ARBA" id="ARBA00006605"/>
    </source>
</evidence>
<dbReference type="PROSITE" id="PS51318">
    <property type="entry name" value="TAT"/>
    <property type="match status" value="1"/>
</dbReference>
<feature type="binding site" evidence="14">
    <location>
        <position position="164"/>
    </location>
    <ligand>
        <name>[4Fe-4S] cluster</name>
        <dbReference type="ChEBI" id="CHEBI:49883"/>
        <label>1</label>
    </ligand>
</feature>
<comment type="similarity">
    <text evidence="4">Belongs to the [NiFe]/[NiFeSe] hydrogenase small subunit family.</text>
</comment>
<dbReference type="Pfam" id="PF01058">
    <property type="entry name" value="Oxidored_q6"/>
    <property type="match status" value="1"/>
</dbReference>
<feature type="binding site" evidence="14">
    <location>
        <position position="282"/>
    </location>
    <ligand>
        <name>[3Fe-4S] cluster</name>
        <dbReference type="ChEBI" id="CHEBI:21137"/>
    </ligand>
</feature>
<protein>
    <submittedName>
        <fullName evidence="17">[NiFe] hydrogenase small subunit</fullName>
    </submittedName>
</protein>
<dbReference type="GO" id="GO:0042597">
    <property type="term" value="C:periplasmic space"/>
    <property type="evidence" value="ECO:0007669"/>
    <property type="project" value="UniProtKB-SubCell"/>
</dbReference>
<dbReference type="InterPro" id="IPR019546">
    <property type="entry name" value="TAT_signal_bac_arc"/>
</dbReference>
<dbReference type="GO" id="GO:0009061">
    <property type="term" value="P:anaerobic respiration"/>
    <property type="evidence" value="ECO:0007669"/>
    <property type="project" value="TreeGrafter"/>
</dbReference>
<evidence type="ECO:0000313" key="17">
    <source>
        <dbReference type="EMBL" id="SDB32388.1"/>
    </source>
</evidence>
<evidence type="ECO:0000256" key="10">
    <source>
        <dbReference type="ARBA" id="ARBA00023002"/>
    </source>
</evidence>
<evidence type="ECO:0000256" key="6">
    <source>
        <dbReference type="ARBA" id="ARBA00022485"/>
    </source>
</evidence>
<keyword evidence="18" id="KW-1185">Reference proteome</keyword>
<keyword evidence="9" id="KW-0574">Periplasm</keyword>
<feature type="domain" description="NADH:ubiquinone oxidoreductase-like 20kDa subunit" evidence="15">
    <location>
        <begin position="67"/>
        <end position="216"/>
    </location>
</feature>
<sequence length="334" mass="36637">MKISVGLAKEGAVERLENRGVNRRDFMKFCATVAAVMGMEASFAKQVAAALTNPRRPSVVYFHFAECTGCSMAVVRTVNPYIDELLLDTISMDYHETLMAAAGDAAEDALHQAVTSPHGFIAVVEGAIPTKDNGVYGMVGGHTMLEMAEKYLPKAKAVIAIGACANFGGIQAAHPNPTESMGVNELMKHLNLPVQAINVAGCPPNPYNFVGTVVHLLTEGMPALDSLNRPRMFFGESVHELCERLDHFYNYEFAMSFDSEEARNGWCLYEVGCKGPDTYNNCPKIKFNETNWPVEAGHPCIGCSEPKFWDQLSPFYEPTFSFVSDNSNNKRGRS</sequence>
<dbReference type="STRING" id="617002.SAMN05660653_01533"/>
<evidence type="ECO:0000256" key="12">
    <source>
        <dbReference type="ARBA" id="ARBA00023014"/>
    </source>
</evidence>
<keyword evidence="12 14" id="KW-0411">Iron-sulfur</keyword>
<gene>
    <name evidence="17" type="ORF">SAMN05660653_01533</name>
</gene>
<keyword evidence="10" id="KW-0560">Oxidoreductase</keyword>
<dbReference type="PANTHER" id="PTHR30013:SF7">
    <property type="entry name" value="HYDROGENASE-2 SMALL CHAIN"/>
    <property type="match status" value="1"/>
</dbReference>
<dbReference type="GO" id="GO:0016020">
    <property type="term" value="C:membrane"/>
    <property type="evidence" value="ECO:0007669"/>
    <property type="project" value="TreeGrafter"/>
</dbReference>
<dbReference type="InterPro" id="IPR027394">
    <property type="entry name" value="Cytochrome-c3_hydrogenase_C"/>
</dbReference>
<dbReference type="GO" id="GO:0051539">
    <property type="term" value="F:4 iron, 4 sulfur cluster binding"/>
    <property type="evidence" value="ECO:0007669"/>
    <property type="project" value="UniProtKB-KW"/>
</dbReference>
<organism evidence="17 18">
    <name type="scientific">Desulfonatronum thiosulfatophilum</name>
    <dbReference type="NCBI Taxonomy" id="617002"/>
    <lineage>
        <taxon>Bacteria</taxon>
        <taxon>Pseudomonadati</taxon>
        <taxon>Thermodesulfobacteriota</taxon>
        <taxon>Desulfovibrionia</taxon>
        <taxon>Desulfovibrionales</taxon>
        <taxon>Desulfonatronaceae</taxon>
        <taxon>Desulfonatronum</taxon>
    </lineage>
</organism>
<feature type="binding site" evidence="14">
    <location>
        <position position="239"/>
    </location>
    <ligand>
        <name>[4Fe-4S] cluster</name>
        <dbReference type="ChEBI" id="CHEBI:49883"/>
        <label>2</label>
    </ligand>
</feature>
<dbReference type="GO" id="GO:0008901">
    <property type="term" value="F:ferredoxin hydrogenase activity"/>
    <property type="evidence" value="ECO:0007669"/>
    <property type="project" value="InterPro"/>
</dbReference>
<evidence type="ECO:0000256" key="11">
    <source>
        <dbReference type="ARBA" id="ARBA00023004"/>
    </source>
</evidence>
<feature type="binding site" evidence="14">
    <location>
        <position position="273"/>
    </location>
    <ligand>
        <name>[4Fe-4S] cluster</name>
        <dbReference type="ChEBI" id="CHEBI:49883"/>
        <label>2</label>
    </ligand>
</feature>
<proteinExistence type="inferred from homology"/>
<comment type="subcellular location">
    <subcellularLocation>
        <location evidence="3">Periplasm</location>
    </subcellularLocation>
</comment>
<dbReference type="Gene3D" id="4.10.480.10">
    <property type="entry name" value="Cytochrome-c3 hydrogenase, C-terminal domain"/>
    <property type="match status" value="1"/>
</dbReference>
<dbReference type="Gene3D" id="3.40.50.700">
    <property type="entry name" value="NADH:ubiquinone oxidoreductase-like, 20kDa subunit"/>
    <property type="match status" value="1"/>
</dbReference>
<feature type="binding site" evidence="14">
    <location>
        <position position="267"/>
    </location>
    <ligand>
        <name>[4Fe-4S] cluster</name>
        <dbReference type="ChEBI" id="CHEBI:49883"/>
        <label>2</label>
    </ligand>
</feature>
<dbReference type="EMBL" id="FMXO01000008">
    <property type="protein sequence ID" value="SDB32388.1"/>
    <property type="molecule type" value="Genomic_DNA"/>
</dbReference>
<dbReference type="OrthoDB" id="9766729at2"/>
<evidence type="ECO:0000259" key="15">
    <source>
        <dbReference type="Pfam" id="PF01058"/>
    </source>
</evidence>
<comment type="cofactor">
    <cofactor evidence="1">
        <name>[3Fe-4S] cluster</name>
        <dbReference type="ChEBI" id="CHEBI:21137"/>
    </cofactor>
</comment>
<evidence type="ECO:0000256" key="5">
    <source>
        <dbReference type="ARBA" id="ARBA00011771"/>
    </source>
</evidence>
<comment type="cofactor">
    <cofactor evidence="2">
        <name>[4Fe-4S] cluster</name>
        <dbReference type="ChEBI" id="CHEBI:49883"/>
    </cofactor>
</comment>
<dbReference type="GO" id="GO:0051538">
    <property type="term" value="F:3 iron, 4 sulfur cluster binding"/>
    <property type="evidence" value="ECO:0007669"/>
    <property type="project" value="UniProtKB-KW"/>
</dbReference>
<dbReference type="PIRSF" id="PIRSF000310">
    <property type="entry name" value="NiFe_hyd_ssu"/>
    <property type="match status" value="1"/>
</dbReference>
<feature type="binding site" evidence="14">
    <location>
        <position position="202"/>
    </location>
    <ligand>
        <name>[4Fe-4S] cluster</name>
        <dbReference type="ChEBI" id="CHEBI:49883"/>
        <label>1</label>
    </ligand>
</feature>
<evidence type="ECO:0000256" key="8">
    <source>
        <dbReference type="ARBA" id="ARBA00022729"/>
    </source>
</evidence>
<dbReference type="Proteomes" id="UP000198771">
    <property type="component" value="Unassembled WGS sequence"/>
</dbReference>
<comment type="subunit">
    <text evidence="5">Heterodimer of a large and a small subunit.</text>
</comment>
<dbReference type="NCBIfam" id="TIGR00391">
    <property type="entry name" value="hydA"/>
    <property type="match status" value="1"/>
</dbReference>
<keyword evidence="13 14" id="KW-0003">3Fe-4S</keyword>
<dbReference type="PANTHER" id="PTHR30013">
    <property type="entry name" value="NIFE / NIFESE HYDROGENASE SMALL SUBUNIT FAMILY MEMBER"/>
    <property type="match status" value="1"/>
</dbReference>
<dbReference type="GO" id="GO:0009055">
    <property type="term" value="F:electron transfer activity"/>
    <property type="evidence" value="ECO:0007669"/>
    <property type="project" value="TreeGrafter"/>
</dbReference>
<evidence type="ECO:0000256" key="13">
    <source>
        <dbReference type="ARBA" id="ARBA00023291"/>
    </source>
</evidence>
<accession>A0A1G6CHK5</accession>
<evidence type="ECO:0000259" key="16">
    <source>
        <dbReference type="Pfam" id="PF14720"/>
    </source>
</evidence>
<dbReference type="Pfam" id="PF14720">
    <property type="entry name" value="NiFe_hyd_SSU_C"/>
    <property type="match status" value="1"/>
</dbReference>
<dbReference type="InterPro" id="IPR006137">
    <property type="entry name" value="NADH_UbQ_OxRdtase-like_20kDa"/>
</dbReference>
<feature type="binding site" evidence="14">
    <location>
        <position position="67"/>
    </location>
    <ligand>
        <name>[4Fe-4S] cluster</name>
        <dbReference type="ChEBI" id="CHEBI:49883"/>
        <label>1</label>
    </ligand>
</feature>
<reference evidence="17 18" key="1">
    <citation type="submission" date="2016-10" db="EMBL/GenBank/DDBJ databases">
        <authorList>
            <person name="de Groot N.N."/>
        </authorList>
    </citation>
    <scope>NUCLEOTIDE SEQUENCE [LARGE SCALE GENOMIC DNA]</scope>
    <source>
        <strain evidence="17 18">ASO4-2</strain>
    </source>
</reference>
<dbReference type="InterPro" id="IPR037148">
    <property type="entry name" value="NiFe-Hase_small_C_sf"/>
</dbReference>
<dbReference type="RefSeq" id="WP_092119575.1">
    <property type="nucleotide sequence ID" value="NZ_FMXO01000008.1"/>
</dbReference>
<keyword evidence="7 14" id="KW-0479">Metal-binding</keyword>